<dbReference type="EnsemblFungi" id="EJT73990">
    <property type="protein sequence ID" value="EJT73990"/>
    <property type="gene ID" value="GGTG_07840"/>
</dbReference>
<dbReference type="eggNOG" id="ENOG502SNB9">
    <property type="taxonomic scope" value="Eukaryota"/>
</dbReference>
<accession>J3P2U8</accession>
<dbReference type="RefSeq" id="XP_009223934.1">
    <property type="nucleotide sequence ID" value="XM_009225670.1"/>
</dbReference>
<dbReference type="OrthoDB" id="5404599at2759"/>
<dbReference type="Proteomes" id="UP000006039">
    <property type="component" value="Unassembled WGS sequence"/>
</dbReference>
<evidence type="ECO:0000313" key="2">
    <source>
        <dbReference type="EnsemblFungi" id="EJT73990"/>
    </source>
</evidence>
<organism evidence="1">
    <name type="scientific">Gaeumannomyces tritici (strain R3-111a-1)</name>
    <name type="common">Wheat and barley take-all root rot fungus</name>
    <name type="synonym">Gaeumannomyces graminis var. tritici</name>
    <dbReference type="NCBI Taxonomy" id="644352"/>
    <lineage>
        <taxon>Eukaryota</taxon>
        <taxon>Fungi</taxon>
        <taxon>Dikarya</taxon>
        <taxon>Ascomycota</taxon>
        <taxon>Pezizomycotina</taxon>
        <taxon>Sordariomycetes</taxon>
        <taxon>Sordariomycetidae</taxon>
        <taxon>Magnaporthales</taxon>
        <taxon>Magnaporthaceae</taxon>
        <taxon>Gaeumannomyces</taxon>
    </lineage>
</organism>
<dbReference type="EMBL" id="GL385398">
    <property type="protein sequence ID" value="EJT73990.1"/>
    <property type="molecule type" value="Genomic_DNA"/>
</dbReference>
<evidence type="ECO:0000313" key="3">
    <source>
        <dbReference type="Proteomes" id="UP000006039"/>
    </source>
</evidence>
<reference evidence="3" key="1">
    <citation type="submission" date="2010-07" db="EMBL/GenBank/DDBJ databases">
        <title>The genome sequence of Gaeumannomyces graminis var. tritici strain R3-111a-1.</title>
        <authorList>
            <consortium name="The Broad Institute Genome Sequencing Platform"/>
            <person name="Ma L.-J."/>
            <person name="Dead R."/>
            <person name="Young S."/>
            <person name="Zeng Q."/>
            <person name="Koehrsen M."/>
            <person name="Alvarado L."/>
            <person name="Berlin A."/>
            <person name="Chapman S.B."/>
            <person name="Chen Z."/>
            <person name="Freedman E."/>
            <person name="Gellesch M."/>
            <person name="Goldberg J."/>
            <person name="Griggs A."/>
            <person name="Gujja S."/>
            <person name="Heilman E.R."/>
            <person name="Heiman D."/>
            <person name="Hepburn T."/>
            <person name="Howarth C."/>
            <person name="Jen D."/>
            <person name="Larson L."/>
            <person name="Mehta T."/>
            <person name="Neiman D."/>
            <person name="Pearson M."/>
            <person name="Roberts A."/>
            <person name="Saif S."/>
            <person name="Shea T."/>
            <person name="Shenoy N."/>
            <person name="Sisk P."/>
            <person name="Stolte C."/>
            <person name="Sykes S."/>
            <person name="Walk T."/>
            <person name="White J."/>
            <person name="Yandava C."/>
            <person name="Haas B."/>
            <person name="Nusbaum C."/>
            <person name="Birren B."/>
        </authorList>
    </citation>
    <scope>NUCLEOTIDE SEQUENCE [LARGE SCALE GENOMIC DNA]</scope>
    <source>
        <strain evidence="3">R3-111a-1</strain>
    </source>
</reference>
<reference evidence="2" key="4">
    <citation type="journal article" date="2015" name="G3 (Bethesda)">
        <title>Genome sequences of three phytopathogenic species of the Magnaporthaceae family of fungi.</title>
        <authorList>
            <person name="Okagaki L.H."/>
            <person name="Nunes C.C."/>
            <person name="Sailsbery J."/>
            <person name="Clay B."/>
            <person name="Brown D."/>
            <person name="John T."/>
            <person name="Oh Y."/>
            <person name="Young N."/>
            <person name="Fitzgerald M."/>
            <person name="Haas B.J."/>
            <person name="Zeng Q."/>
            <person name="Young S."/>
            <person name="Adiconis X."/>
            <person name="Fan L."/>
            <person name="Levin J.Z."/>
            <person name="Mitchell T.K."/>
            <person name="Okubara P.A."/>
            <person name="Farman M.L."/>
            <person name="Kohn L.M."/>
            <person name="Birren B."/>
            <person name="Ma L.-J."/>
            <person name="Dean R.A."/>
        </authorList>
    </citation>
    <scope>NUCLEOTIDE SEQUENCE</scope>
    <source>
        <strain evidence="2">R3-111a-1</strain>
    </source>
</reference>
<evidence type="ECO:0000313" key="1">
    <source>
        <dbReference type="EMBL" id="EJT73990.1"/>
    </source>
</evidence>
<reference evidence="2" key="5">
    <citation type="submission" date="2018-04" db="UniProtKB">
        <authorList>
            <consortium name="EnsemblFungi"/>
        </authorList>
    </citation>
    <scope>IDENTIFICATION</scope>
    <source>
        <strain evidence="2">R3-111a-1</strain>
    </source>
</reference>
<sequence length="323" mass="35713">MAQQHNANASPAPMGEPGSYVWPKPIIAKDRLSFSRSVTRSPVADCIGEVDPSTWIIARSLLLKHHPEATAPPPGTSWPAGRRWGGYYTLEKAPEPLPKAYPIEESGPRARFELSGMRHGQCVFGIGSVTLKVHVVCPYFLAPAYEHVTLNWLAERKGSFSFEFPEVITHKVIDGRYYLFVTNLVDTLGLYHLQDRWQSSMTTQQKDALVDRLGAISCEMAAFKGKRGGSYTPLLSPPVVCDPKMLDPHKCGPDMLEPRNCKRLGLDCPERVFAHNGIARESGYLPANSILLDEDNKVVGIANWELASFVPREFVVAAGMLSP</sequence>
<gene>
    <name evidence="2" type="primary">20348298</name>
    <name evidence="1" type="ORF">GGTG_07840</name>
</gene>
<keyword evidence="3" id="KW-1185">Reference proteome</keyword>
<reference evidence="1" key="3">
    <citation type="submission" date="2010-09" db="EMBL/GenBank/DDBJ databases">
        <title>Annotation of Gaeumannomyces graminis var. tritici R3-111a-1.</title>
        <authorList>
            <consortium name="The Broad Institute Genome Sequencing Platform"/>
            <person name="Ma L.-J."/>
            <person name="Dead R."/>
            <person name="Young S.K."/>
            <person name="Zeng Q."/>
            <person name="Gargeya S."/>
            <person name="Fitzgerald M."/>
            <person name="Haas B."/>
            <person name="Abouelleil A."/>
            <person name="Alvarado L."/>
            <person name="Arachchi H.M."/>
            <person name="Berlin A."/>
            <person name="Brown A."/>
            <person name="Chapman S.B."/>
            <person name="Chen Z."/>
            <person name="Dunbar C."/>
            <person name="Freedman E."/>
            <person name="Gearin G."/>
            <person name="Gellesch M."/>
            <person name="Goldberg J."/>
            <person name="Griggs A."/>
            <person name="Gujja S."/>
            <person name="Heiman D."/>
            <person name="Howarth C."/>
            <person name="Larson L."/>
            <person name="Lui A."/>
            <person name="MacDonald P.J.P."/>
            <person name="Mehta T."/>
            <person name="Montmayeur A."/>
            <person name="Murphy C."/>
            <person name="Neiman D."/>
            <person name="Pearson M."/>
            <person name="Priest M."/>
            <person name="Roberts A."/>
            <person name="Saif S."/>
            <person name="Shea T."/>
            <person name="Shenoy N."/>
            <person name="Sisk P."/>
            <person name="Stolte C."/>
            <person name="Sykes S."/>
            <person name="Yandava C."/>
            <person name="Wortman J."/>
            <person name="Nusbaum C."/>
            <person name="Birren B."/>
        </authorList>
    </citation>
    <scope>NUCLEOTIDE SEQUENCE</scope>
    <source>
        <strain evidence="1">R3-111a-1</strain>
    </source>
</reference>
<dbReference type="GeneID" id="20348298"/>
<dbReference type="AlphaFoldDB" id="J3P2U8"/>
<reference evidence="1" key="2">
    <citation type="submission" date="2010-07" db="EMBL/GenBank/DDBJ databases">
        <authorList>
            <consortium name="The Broad Institute Genome Sequencing Platform"/>
            <consortium name="Broad Institute Genome Sequencing Center for Infectious Disease"/>
            <person name="Ma L.-J."/>
            <person name="Dead R."/>
            <person name="Young S."/>
            <person name="Zeng Q."/>
            <person name="Koehrsen M."/>
            <person name="Alvarado L."/>
            <person name="Berlin A."/>
            <person name="Chapman S.B."/>
            <person name="Chen Z."/>
            <person name="Freedman E."/>
            <person name="Gellesch M."/>
            <person name="Goldberg J."/>
            <person name="Griggs A."/>
            <person name="Gujja S."/>
            <person name="Heilman E.R."/>
            <person name="Heiman D."/>
            <person name="Hepburn T."/>
            <person name="Howarth C."/>
            <person name="Jen D."/>
            <person name="Larson L."/>
            <person name="Mehta T."/>
            <person name="Neiman D."/>
            <person name="Pearson M."/>
            <person name="Roberts A."/>
            <person name="Saif S."/>
            <person name="Shea T."/>
            <person name="Shenoy N."/>
            <person name="Sisk P."/>
            <person name="Stolte C."/>
            <person name="Sykes S."/>
            <person name="Walk T."/>
            <person name="White J."/>
            <person name="Yandava C."/>
            <person name="Haas B."/>
            <person name="Nusbaum C."/>
            <person name="Birren B."/>
        </authorList>
    </citation>
    <scope>NUCLEOTIDE SEQUENCE</scope>
    <source>
        <strain evidence="1">R3-111a-1</strain>
    </source>
</reference>
<proteinExistence type="predicted"/>
<protein>
    <submittedName>
        <fullName evidence="1 2">Uncharacterized protein</fullName>
    </submittedName>
</protein>
<dbReference type="VEuPathDB" id="FungiDB:GGTG_07840"/>
<dbReference type="HOGENOM" id="CLU_061423_0_0_1"/>
<name>J3P2U8_GAET3</name>